<dbReference type="GO" id="GO:0000139">
    <property type="term" value="C:Golgi membrane"/>
    <property type="evidence" value="ECO:0007669"/>
    <property type="project" value="UniProtKB-SubCell"/>
</dbReference>
<keyword evidence="13" id="KW-0472">Membrane</keyword>
<evidence type="ECO:0000313" key="22">
    <source>
        <dbReference type="Proteomes" id="UP001177744"/>
    </source>
</evidence>
<dbReference type="Pfam" id="PF02485">
    <property type="entry name" value="Branch"/>
    <property type="match status" value="1"/>
</dbReference>
<organism evidence="21 22">
    <name type="scientific">Cnephaeus nilssonii</name>
    <name type="common">Northern bat</name>
    <name type="synonym">Eptesicus nilssonii</name>
    <dbReference type="NCBI Taxonomy" id="3371016"/>
    <lineage>
        <taxon>Eukaryota</taxon>
        <taxon>Metazoa</taxon>
        <taxon>Chordata</taxon>
        <taxon>Craniata</taxon>
        <taxon>Vertebrata</taxon>
        <taxon>Euteleostomi</taxon>
        <taxon>Mammalia</taxon>
        <taxon>Eutheria</taxon>
        <taxon>Laurasiatheria</taxon>
        <taxon>Chiroptera</taxon>
        <taxon>Yangochiroptera</taxon>
        <taxon>Vespertilionidae</taxon>
        <taxon>Cnephaeus</taxon>
    </lineage>
</organism>
<dbReference type="InterPro" id="IPR043538">
    <property type="entry name" value="XYLT"/>
</dbReference>
<sequence length="581" mass="65395">MFRSPKGQRIHRALARCLAHSQCSINALIAGIEPSHLDSGWRHLWANHFFVSFRFIRKQGLDRLFLECDAHMWRLGDRRIPEGIAVDGGSDWFLLNRKFVEYVTFSTDDLVTKMKQFYSYTLLPAESFFHTVLENSPHCDTMVDNNLRITNWNRKLGCKCQYKHIVDWCGCSPNDFKPQDFHRFQVSPVPCSPQTTPPSILCRQPRPGLTADSPAHLLCPQVRSRGESGDHRAAGLLPVRELPRGTPGLRSYWENVYDEPDGIHSLSDVALTLYHSFARLGLRRAETSLHTDGENSCRYYPMGHPASVHLYFLADRFQGFLIKHHATNLAVSKLETLETWVMPKKVFKIASPPSDFGRLQFSEVGTDWDAKERLFRNFGGLLGPMDEPVGMQKWGKGPNVTVTVVWVDPVNVIAATYDILIESTAEFTHYKPPLNLPLRPGVWTVKILHHWVPVAETKFLVAPLTFSNRQPIKQEEALKLHSGPPRGAYMEQSFQSLNPVLSLPVSPAQVEQARRNAASTGAALERWLDSLAGSMWTAMDVCATGPTACPVMQACSQTAWSSFSPDPKSELGAVKPDGRLR</sequence>
<dbReference type="AlphaFoldDB" id="A0AA40LV04"/>
<evidence type="ECO:0000256" key="1">
    <source>
        <dbReference type="ARBA" id="ARBA00001968"/>
    </source>
</evidence>
<dbReference type="Pfam" id="PF12529">
    <property type="entry name" value="Xylo_C"/>
    <property type="match status" value="1"/>
</dbReference>
<dbReference type="EMBL" id="JAULJE010000003">
    <property type="protein sequence ID" value="KAK1344848.1"/>
    <property type="molecule type" value="Genomic_DNA"/>
</dbReference>
<dbReference type="GO" id="GO:0046872">
    <property type="term" value="F:metal ion binding"/>
    <property type="evidence" value="ECO:0007669"/>
    <property type="project" value="UniProtKB-KW"/>
</dbReference>
<keyword evidence="9" id="KW-0328">Glycosyltransferase</keyword>
<keyword evidence="11" id="KW-0479">Metal-binding</keyword>
<protein>
    <recommendedName>
        <fullName evidence="8">Xylosyltransferase 1</fullName>
        <ecNumber evidence="7">2.4.2.26</ecNumber>
    </recommendedName>
    <alternativeName>
        <fullName evidence="16">Peptide O-xylosyltransferase 1</fullName>
    </alternativeName>
    <alternativeName>
        <fullName evidence="17">Xylosyltransferase I</fullName>
    </alternativeName>
</protein>
<evidence type="ECO:0000256" key="7">
    <source>
        <dbReference type="ARBA" id="ARBA00011972"/>
    </source>
</evidence>
<comment type="catalytic activity">
    <reaction evidence="18">
        <text>UDP-alpha-D-xylose + L-seryl-[protein] = 3-O-(beta-D-xylosyl)-L-seryl-[protein] + UDP + H(+)</text>
        <dbReference type="Rhea" id="RHEA:50192"/>
        <dbReference type="Rhea" id="RHEA-COMP:9863"/>
        <dbReference type="Rhea" id="RHEA-COMP:12567"/>
        <dbReference type="ChEBI" id="CHEBI:15378"/>
        <dbReference type="ChEBI" id="CHEBI:29999"/>
        <dbReference type="ChEBI" id="CHEBI:57632"/>
        <dbReference type="ChEBI" id="CHEBI:58223"/>
        <dbReference type="ChEBI" id="CHEBI:132085"/>
        <dbReference type="EC" id="2.4.2.26"/>
    </reaction>
</comment>
<dbReference type="Proteomes" id="UP001177744">
    <property type="component" value="Unassembled WGS sequence"/>
</dbReference>
<evidence type="ECO:0000259" key="20">
    <source>
        <dbReference type="Pfam" id="PF12529"/>
    </source>
</evidence>
<comment type="pathway">
    <text evidence="4">Glycan metabolism; heparan sulfate biosynthesis.</text>
</comment>
<dbReference type="InterPro" id="IPR024448">
    <property type="entry name" value="XylT_C"/>
</dbReference>
<evidence type="ECO:0000256" key="14">
    <source>
        <dbReference type="ARBA" id="ARBA00023157"/>
    </source>
</evidence>
<dbReference type="PANTHER" id="PTHR46025:SF2">
    <property type="entry name" value="XYLOSYLTRANSFERASE 1"/>
    <property type="match status" value="1"/>
</dbReference>
<evidence type="ECO:0000256" key="6">
    <source>
        <dbReference type="ARBA" id="ARBA00011245"/>
    </source>
</evidence>
<evidence type="ECO:0000256" key="10">
    <source>
        <dbReference type="ARBA" id="ARBA00022679"/>
    </source>
</evidence>
<comment type="caution">
    <text evidence="21">The sequence shown here is derived from an EMBL/GenBank/DDBJ whole genome shotgun (WGS) entry which is preliminary data.</text>
</comment>
<comment type="similarity">
    <text evidence="5">Belongs to the glycosyltransferase 14 family. XylT subfamily.</text>
</comment>
<evidence type="ECO:0000256" key="3">
    <source>
        <dbReference type="ARBA" id="ARBA00004840"/>
    </source>
</evidence>
<name>A0AA40LV04_CNENI</name>
<evidence type="ECO:0000256" key="9">
    <source>
        <dbReference type="ARBA" id="ARBA00022676"/>
    </source>
</evidence>
<accession>A0AA40LV04</accession>
<comment type="subunit">
    <text evidence="6">Monomer.</text>
</comment>
<keyword evidence="15" id="KW-0325">Glycoprotein</keyword>
<dbReference type="GO" id="GO:0015012">
    <property type="term" value="P:heparan sulfate proteoglycan biosynthetic process"/>
    <property type="evidence" value="ECO:0007669"/>
    <property type="project" value="TreeGrafter"/>
</dbReference>
<reference evidence="21" key="1">
    <citation type="submission" date="2023-06" db="EMBL/GenBank/DDBJ databases">
        <title>Reference genome for the Northern bat (Eptesicus nilssonii), a most northern bat species.</title>
        <authorList>
            <person name="Laine V.N."/>
            <person name="Pulliainen A.T."/>
            <person name="Lilley T.M."/>
        </authorList>
    </citation>
    <scope>NUCLEOTIDE SEQUENCE</scope>
    <source>
        <strain evidence="21">BLF_Eptnil</strain>
        <tissue evidence="21">Kidney</tissue>
    </source>
</reference>
<evidence type="ECO:0000256" key="8">
    <source>
        <dbReference type="ARBA" id="ARBA00015604"/>
    </source>
</evidence>
<evidence type="ECO:0000256" key="2">
    <source>
        <dbReference type="ARBA" id="ARBA00004323"/>
    </source>
</evidence>
<evidence type="ECO:0000256" key="4">
    <source>
        <dbReference type="ARBA" id="ARBA00005093"/>
    </source>
</evidence>
<keyword evidence="14" id="KW-1015">Disulfide bond</keyword>
<evidence type="ECO:0000256" key="19">
    <source>
        <dbReference type="SAM" id="MobiDB-lite"/>
    </source>
</evidence>
<dbReference type="InterPro" id="IPR003406">
    <property type="entry name" value="Glyco_trans_14"/>
</dbReference>
<feature type="region of interest" description="Disordered" evidence="19">
    <location>
        <begin position="561"/>
        <end position="581"/>
    </location>
</feature>
<evidence type="ECO:0000256" key="5">
    <source>
        <dbReference type="ARBA" id="ARBA00010195"/>
    </source>
</evidence>
<dbReference type="EC" id="2.4.2.26" evidence="7"/>
<dbReference type="PANTHER" id="PTHR46025">
    <property type="entry name" value="XYLOSYLTRANSFERASE OXT"/>
    <property type="match status" value="1"/>
</dbReference>
<feature type="domain" description="Xylosyltransferase C-terminal" evidence="20">
    <location>
        <begin position="242"/>
        <end position="415"/>
    </location>
</feature>
<keyword evidence="22" id="KW-1185">Reference proteome</keyword>
<evidence type="ECO:0000256" key="17">
    <source>
        <dbReference type="ARBA" id="ARBA00032285"/>
    </source>
</evidence>
<proteinExistence type="inferred from homology"/>
<comment type="cofactor">
    <cofactor evidence="1">
        <name>a divalent metal cation</name>
        <dbReference type="ChEBI" id="CHEBI:60240"/>
    </cofactor>
</comment>
<gene>
    <name evidence="21" type="ORF">QTO34_013552</name>
</gene>
<evidence type="ECO:0000256" key="12">
    <source>
        <dbReference type="ARBA" id="ARBA00023034"/>
    </source>
</evidence>
<comment type="subcellular location">
    <subcellularLocation>
        <location evidence="2">Golgi apparatus membrane</location>
        <topology evidence="2">Single-pass type II membrane protein</topology>
    </subcellularLocation>
</comment>
<keyword evidence="10" id="KW-0808">Transferase</keyword>
<evidence type="ECO:0000256" key="16">
    <source>
        <dbReference type="ARBA" id="ARBA00030536"/>
    </source>
</evidence>
<evidence type="ECO:0000256" key="11">
    <source>
        <dbReference type="ARBA" id="ARBA00022723"/>
    </source>
</evidence>
<comment type="pathway">
    <text evidence="3">Glycan metabolism; chondroitin sulfate biosynthesis.</text>
</comment>
<evidence type="ECO:0000256" key="18">
    <source>
        <dbReference type="ARBA" id="ARBA00047847"/>
    </source>
</evidence>
<dbReference type="GO" id="GO:0050650">
    <property type="term" value="P:chondroitin sulfate proteoglycan biosynthetic process"/>
    <property type="evidence" value="ECO:0007669"/>
    <property type="project" value="TreeGrafter"/>
</dbReference>
<dbReference type="GO" id="GO:0030158">
    <property type="term" value="F:protein xylosyltransferase activity"/>
    <property type="evidence" value="ECO:0007669"/>
    <property type="project" value="UniProtKB-EC"/>
</dbReference>
<evidence type="ECO:0000313" key="21">
    <source>
        <dbReference type="EMBL" id="KAK1344848.1"/>
    </source>
</evidence>
<evidence type="ECO:0000256" key="15">
    <source>
        <dbReference type="ARBA" id="ARBA00023180"/>
    </source>
</evidence>
<evidence type="ECO:0000256" key="13">
    <source>
        <dbReference type="ARBA" id="ARBA00023136"/>
    </source>
</evidence>
<keyword evidence="12" id="KW-0333">Golgi apparatus</keyword>